<evidence type="ECO:0000259" key="1">
    <source>
        <dbReference type="Pfam" id="PF00501"/>
    </source>
</evidence>
<reference evidence="2 3" key="1">
    <citation type="submission" date="2017-03" db="EMBL/GenBank/DDBJ databases">
        <title>Genomes of endolithic fungi from Antarctica.</title>
        <authorList>
            <person name="Coleine C."/>
            <person name="Masonjones S."/>
            <person name="Stajich J.E."/>
        </authorList>
    </citation>
    <scope>NUCLEOTIDE SEQUENCE [LARGE SCALE GENOMIC DNA]</scope>
    <source>
        <strain evidence="2 3">CCFEE 6314</strain>
    </source>
</reference>
<dbReference type="PANTHER" id="PTHR42921:SF1">
    <property type="entry name" value="ACETOACETYL-COA SYNTHETASE"/>
    <property type="match status" value="1"/>
</dbReference>
<dbReference type="PANTHER" id="PTHR42921">
    <property type="entry name" value="ACETOACETYL-COA SYNTHETASE"/>
    <property type="match status" value="1"/>
</dbReference>
<dbReference type="Proteomes" id="UP000288859">
    <property type="component" value="Unassembled WGS sequence"/>
</dbReference>
<comment type="caution">
    <text evidence="2">The sequence shown here is derived from an EMBL/GenBank/DDBJ whole genome shotgun (WGS) entry which is preliminary data.</text>
</comment>
<dbReference type="Pfam" id="PF00501">
    <property type="entry name" value="AMP-binding"/>
    <property type="match status" value="1"/>
</dbReference>
<evidence type="ECO:0000313" key="3">
    <source>
        <dbReference type="Proteomes" id="UP000288859"/>
    </source>
</evidence>
<dbReference type="GO" id="GO:0030729">
    <property type="term" value="F:acetoacetate-CoA ligase activity"/>
    <property type="evidence" value="ECO:0007669"/>
    <property type="project" value="TreeGrafter"/>
</dbReference>
<feature type="domain" description="AMP-dependent synthetase/ligase" evidence="1">
    <location>
        <begin position="126"/>
        <end position="420"/>
    </location>
</feature>
<dbReference type="AlphaFoldDB" id="A0A438MWU9"/>
<proteinExistence type="predicted"/>
<sequence length="599" mass="66798">MVESKYTHSPPLYTPAPGLYTSADRFRAYIETHYGVVLSDFAALHDFSITHANDFWMALWRFFEHAKLNYAENLLIGEDDEIAIKSLTEEDLSCPQEVTWKDLRQSTASLADAIKSSGFQRQDVVTDLGASALEARLAQLRPKFIFVEASYQYNGKRHYVLDKVEKVLQRLTATNSTQVVVMGNLQEHSKHLNLDNFLKRGTGQPLQFEQVPFNRPLVVMFSSGTTGAPKGIVHSHGGLVINGKKEHLLHNDFGSKDVYYHYTNITWALWNIVICALSCGTTIIMYDGSPFYPTPETFLEKMLATGVTAFGAGPKYYSELQKRKLQPGTYPNKVDLLLSTGAVLTPEQAEWLRESFGPICQISFSGGTELCGSFVHGSRSVPTYAGEIAVKALGMDVSVLSLDGEPVPDGESGELVCRKPFPNMPVCFLHDSKRKRYFSTYFETIPGVWTHGDFIKINPSTGGIYILGRSDGVLNPSGVRFGSSELYSVLERSVFLFVKLNAALNGRLREIEDDIRSAIGIDLSKRHIPEYIFEVDAIPYNVNGKKLEIPVKKILCWGPSTMSNLRVSAAEMKTLEPFVQFYHVNSTSDHTAALDKARL</sequence>
<name>A0A438MWU9_EXOME</name>
<dbReference type="VEuPathDB" id="FungiDB:PV10_07549"/>
<dbReference type="PROSITE" id="PS00455">
    <property type="entry name" value="AMP_BINDING"/>
    <property type="match status" value="1"/>
</dbReference>
<dbReference type="InterPro" id="IPR042099">
    <property type="entry name" value="ANL_N_sf"/>
</dbReference>
<dbReference type="EMBL" id="NAJM01000040">
    <property type="protein sequence ID" value="RVX68221.1"/>
    <property type="molecule type" value="Genomic_DNA"/>
</dbReference>
<gene>
    <name evidence="2" type="ORF">B0A52_08730</name>
</gene>
<dbReference type="InterPro" id="IPR020845">
    <property type="entry name" value="AMP-binding_CS"/>
</dbReference>
<dbReference type="SUPFAM" id="SSF56801">
    <property type="entry name" value="Acetyl-CoA synthetase-like"/>
    <property type="match status" value="1"/>
</dbReference>
<dbReference type="InterPro" id="IPR000873">
    <property type="entry name" value="AMP-dep_synth/lig_dom"/>
</dbReference>
<accession>A0A438MWU9</accession>
<dbReference type="OrthoDB" id="10253869at2759"/>
<evidence type="ECO:0000313" key="2">
    <source>
        <dbReference type="EMBL" id="RVX68221.1"/>
    </source>
</evidence>
<protein>
    <recommendedName>
        <fullName evidence="1">AMP-dependent synthetase/ligase domain-containing protein</fullName>
    </recommendedName>
</protein>
<dbReference type="Gene3D" id="3.40.50.12780">
    <property type="entry name" value="N-terminal domain of ligase-like"/>
    <property type="match status" value="1"/>
</dbReference>
<organism evidence="2 3">
    <name type="scientific">Exophiala mesophila</name>
    <name type="common">Black yeast-like fungus</name>
    <dbReference type="NCBI Taxonomy" id="212818"/>
    <lineage>
        <taxon>Eukaryota</taxon>
        <taxon>Fungi</taxon>
        <taxon>Dikarya</taxon>
        <taxon>Ascomycota</taxon>
        <taxon>Pezizomycotina</taxon>
        <taxon>Eurotiomycetes</taxon>
        <taxon>Chaetothyriomycetidae</taxon>
        <taxon>Chaetothyriales</taxon>
        <taxon>Herpotrichiellaceae</taxon>
        <taxon>Exophiala</taxon>
    </lineage>
</organism>